<evidence type="ECO:0000313" key="2">
    <source>
        <dbReference type="EMBL" id="KAF2303822.1"/>
    </source>
</evidence>
<protein>
    <submittedName>
        <fullName evidence="2">Uncharacterized protein</fullName>
    </submittedName>
</protein>
<reference evidence="2 3" key="1">
    <citation type="journal article" date="2020" name="Mol. Plant">
        <title>The Chromosome-Based Rubber Tree Genome Provides New Insights into Spurge Genome Evolution and Rubber Biosynthesis.</title>
        <authorList>
            <person name="Liu J."/>
            <person name="Shi C."/>
            <person name="Shi C.C."/>
            <person name="Li W."/>
            <person name="Zhang Q.J."/>
            <person name="Zhang Y."/>
            <person name="Li K."/>
            <person name="Lu H.F."/>
            <person name="Shi C."/>
            <person name="Zhu S.T."/>
            <person name="Xiao Z.Y."/>
            <person name="Nan H."/>
            <person name="Yue Y."/>
            <person name="Zhu X.G."/>
            <person name="Wu Y."/>
            <person name="Hong X.N."/>
            <person name="Fan G.Y."/>
            <person name="Tong Y."/>
            <person name="Zhang D."/>
            <person name="Mao C.L."/>
            <person name="Liu Y.L."/>
            <person name="Hao S.J."/>
            <person name="Liu W.Q."/>
            <person name="Lv M.Q."/>
            <person name="Zhang H.B."/>
            <person name="Liu Y."/>
            <person name="Hu-Tang G.R."/>
            <person name="Wang J.P."/>
            <person name="Wang J.H."/>
            <person name="Sun Y.H."/>
            <person name="Ni S.B."/>
            <person name="Chen W.B."/>
            <person name="Zhang X.C."/>
            <person name="Jiao Y.N."/>
            <person name="Eichler E.E."/>
            <person name="Li G.H."/>
            <person name="Liu X."/>
            <person name="Gao L.Z."/>
        </authorList>
    </citation>
    <scope>NUCLEOTIDE SEQUENCE [LARGE SCALE GENOMIC DNA]</scope>
    <source>
        <strain evidence="3">cv. GT1</strain>
        <tissue evidence="2">Leaf</tissue>
    </source>
</reference>
<feature type="region of interest" description="Disordered" evidence="1">
    <location>
        <begin position="20"/>
        <end position="52"/>
    </location>
</feature>
<dbReference type="EMBL" id="JAAGAX010000009">
    <property type="protein sequence ID" value="KAF2303822.1"/>
    <property type="molecule type" value="Genomic_DNA"/>
</dbReference>
<feature type="compositionally biased region" description="Basic and acidic residues" evidence="1">
    <location>
        <begin position="41"/>
        <end position="52"/>
    </location>
</feature>
<sequence length="200" mass="22527">MELTSVNLYRCRTGLGLSSRDNVVSEQGPRRSESRQAPQWDRGRQGADGDKGVARIEWGRMSGLNGTEVDTGFSIPHRTRKVDPRDKCGLSCSWYASGEQHDESWQSILEDVCVRKWVSALANWWPTYCTSVCIGRAQQMVCGLLCARECDQVAQGTDVNARKRGRLRDWVGENVTVRKFPTPILGSWQGRHKLSLALWS</sequence>
<keyword evidence="3" id="KW-1185">Reference proteome</keyword>
<dbReference type="Proteomes" id="UP000467840">
    <property type="component" value="Chromosome 16"/>
</dbReference>
<name>A0A6A6LQV5_HEVBR</name>
<evidence type="ECO:0000256" key="1">
    <source>
        <dbReference type="SAM" id="MobiDB-lite"/>
    </source>
</evidence>
<evidence type="ECO:0000313" key="3">
    <source>
        <dbReference type="Proteomes" id="UP000467840"/>
    </source>
</evidence>
<dbReference type="AlphaFoldDB" id="A0A6A6LQV5"/>
<comment type="caution">
    <text evidence="2">The sequence shown here is derived from an EMBL/GenBank/DDBJ whole genome shotgun (WGS) entry which is preliminary data.</text>
</comment>
<gene>
    <name evidence="2" type="ORF">GH714_023629</name>
</gene>
<accession>A0A6A6LQV5</accession>
<proteinExistence type="predicted"/>
<organism evidence="2 3">
    <name type="scientific">Hevea brasiliensis</name>
    <name type="common">Para rubber tree</name>
    <name type="synonym">Siphonia brasiliensis</name>
    <dbReference type="NCBI Taxonomy" id="3981"/>
    <lineage>
        <taxon>Eukaryota</taxon>
        <taxon>Viridiplantae</taxon>
        <taxon>Streptophyta</taxon>
        <taxon>Embryophyta</taxon>
        <taxon>Tracheophyta</taxon>
        <taxon>Spermatophyta</taxon>
        <taxon>Magnoliopsida</taxon>
        <taxon>eudicotyledons</taxon>
        <taxon>Gunneridae</taxon>
        <taxon>Pentapetalae</taxon>
        <taxon>rosids</taxon>
        <taxon>fabids</taxon>
        <taxon>Malpighiales</taxon>
        <taxon>Euphorbiaceae</taxon>
        <taxon>Crotonoideae</taxon>
        <taxon>Micrandreae</taxon>
        <taxon>Hevea</taxon>
    </lineage>
</organism>